<reference evidence="1 2" key="1">
    <citation type="submission" date="2016-07" db="EMBL/GenBank/DDBJ databases">
        <title>Pervasive Adenine N6-methylation of Active Genes in Fungi.</title>
        <authorList>
            <consortium name="DOE Joint Genome Institute"/>
            <person name="Mondo S.J."/>
            <person name="Dannebaum R.O."/>
            <person name="Kuo R.C."/>
            <person name="Labutti K."/>
            <person name="Haridas S."/>
            <person name="Kuo A."/>
            <person name="Salamov A."/>
            <person name="Ahrendt S.R."/>
            <person name="Lipzen A."/>
            <person name="Sullivan W."/>
            <person name="Andreopoulos W.B."/>
            <person name="Clum A."/>
            <person name="Lindquist E."/>
            <person name="Daum C."/>
            <person name="Ramamoorthy G.K."/>
            <person name="Gryganskyi A."/>
            <person name="Culley D."/>
            <person name="Magnuson J.K."/>
            <person name="James T.Y."/>
            <person name="O'Malley M.A."/>
            <person name="Stajich J.E."/>
            <person name="Spatafora J.W."/>
            <person name="Visel A."/>
            <person name="Grigoriev I.V."/>
        </authorList>
    </citation>
    <scope>NUCLEOTIDE SEQUENCE [LARGE SCALE GENOMIC DNA]</scope>
    <source>
        <strain evidence="1 2">NRRL 1336</strain>
    </source>
</reference>
<dbReference type="AlphaFoldDB" id="A0A1X2IV53"/>
<comment type="caution">
    <text evidence="1">The sequence shown here is derived from an EMBL/GenBank/DDBJ whole genome shotgun (WGS) entry which is preliminary data.</text>
</comment>
<proteinExistence type="predicted"/>
<dbReference type="EMBL" id="MCGE01000004">
    <property type="protein sequence ID" value="ORZ22101.1"/>
    <property type="molecule type" value="Genomic_DNA"/>
</dbReference>
<name>A0A1X2IV53_9FUNG</name>
<keyword evidence="2" id="KW-1185">Reference proteome</keyword>
<evidence type="ECO:0000313" key="2">
    <source>
        <dbReference type="Proteomes" id="UP000193560"/>
    </source>
</evidence>
<evidence type="ECO:0000313" key="1">
    <source>
        <dbReference type="EMBL" id="ORZ22101.1"/>
    </source>
</evidence>
<dbReference type="Proteomes" id="UP000193560">
    <property type="component" value="Unassembled WGS sequence"/>
</dbReference>
<accession>A0A1X2IV53</accession>
<sequence length="77" mass="9126">MCVCKEEKMRVLCIPSKKLHCTVQYSVVESYTRCIYLVTKRVFSILLRKSLKYVEESDINDEILLHSGYCIIKEKNY</sequence>
<organism evidence="1 2">
    <name type="scientific">Absidia repens</name>
    <dbReference type="NCBI Taxonomy" id="90262"/>
    <lineage>
        <taxon>Eukaryota</taxon>
        <taxon>Fungi</taxon>
        <taxon>Fungi incertae sedis</taxon>
        <taxon>Mucoromycota</taxon>
        <taxon>Mucoromycotina</taxon>
        <taxon>Mucoromycetes</taxon>
        <taxon>Mucorales</taxon>
        <taxon>Cunninghamellaceae</taxon>
        <taxon>Absidia</taxon>
    </lineage>
</organism>
<gene>
    <name evidence="1" type="ORF">BCR42DRAFT_405484</name>
</gene>
<protein>
    <submittedName>
        <fullName evidence="1">Uncharacterized protein</fullName>
    </submittedName>
</protein>